<reference evidence="13" key="1">
    <citation type="submission" date="2020-02" db="EMBL/GenBank/DDBJ databases">
        <authorList>
            <person name="Meier V. D."/>
        </authorList>
    </citation>
    <scope>NUCLEOTIDE SEQUENCE</scope>
    <source>
        <strain evidence="13">AVDCRST_MAG19</strain>
    </source>
</reference>
<dbReference type="SUPFAM" id="SSF52540">
    <property type="entry name" value="P-loop containing nucleoside triphosphate hydrolases"/>
    <property type="match status" value="1"/>
</dbReference>
<dbReference type="InterPro" id="IPR011527">
    <property type="entry name" value="ABC1_TM_dom"/>
</dbReference>
<evidence type="ECO:0000256" key="9">
    <source>
        <dbReference type="SAM" id="MobiDB-lite"/>
    </source>
</evidence>
<organism evidence="13">
    <name type="scientific">uncultured Thermomicrobiales bacterium</name>
    <dbReference type="NCBI Taxonomy" id="1645740"/>
    <lineage>
        <taxon>Bacteria</taxon>
        <taxon>Pseudomonadati</taxon>
        <taxon>Thermomicrobiota</taxon>
        <taxon>Thermomicrobia</taxon>
        <taxon>Thermomicrobiales</taxon>
        <taxon>environmental samples</taxon>
    </lineage>
</organism>
<dbReference type="PROSITE" id="PS50929">
    <property type="entry name" value="ABC_TM1F"/>
    <property type="match status" value="1"/>
</dbReference>
<dbReference type="PROSITE" id="PS50893">
    <property type="entry name" value="ABC_TRANSPORTER_2"/>
    <property type="match status" value="1"/>
</dbReference>
<evidence type="ECO:0000259" key="12">
    <source>
        <dbReference type="PROSITE" id="PS50929"/>
    </source>
</evidence>
<evidence type="ECO:0000256" key="8">
    <source>
        <dbReference type="ARBA" id="ARBA00023136"/>
    </source>
</evidence>
<dbReference type="GO" id="GO:0016887">
    <property type="term" value="F:ATP hydrolysis activity"/>
    <property type="evidence" value="ECO:0007669"/>
    <property type="project" value="InterPro"/>
</dbReference>
<feature type="domain" description="ABC transmembrane type-1" evidence="12">
    <location>
        <begin position="24"/>
        <end position="301"/>
    </location>
</feature>
<dbReference type="InterPro" id="IPR003439">
    <property type="entry name" value="ABC_transporter-like_ATP-bd"/>
</dbReference>
<dbReference type="GO" id="GO:0005524">
    <property type="term" value="F:ATP binding"/>
    <property type="evidence" value="ECO:0007669"/>
    <property type="project" value="UniProtKB-KW"/>
</dbReference>
<dbReference type="InterPro" id="IPR017871">
    <property type="entry name" value="ABC_transporter-like_CS"/>
</dbReference>
<dbReference type="SMART" id="SM00382">
    <property type="entry name" value="AAA"/>
    <property type="match status" value="1"/>
</dbReference>
<protein>
    <submittedName>
        <fullName evidence="13">ABC transporter, ATP-binding protein (Cluster 5, nickel/peptides/opines) / ABC transporter, ATP-binding protein (Cluster 5, nickel/peptides/opines)</fullName>
    </submittedName>
</protein>
<feature type="transmembrane region" description="Helical" evidence="10">
    <location>
        <begin position="128"/>
        <end position="150"/>
    </location>
</feature>
<keyword evidence="7 10" id="KW-1133">Transmembrane helix</keyword>
<keyword evidence="5" id="KW-0547">Nucleotide-binding</keyword>
<feature type="transmembrane region" description="Helical" evidence="10">
    <location>
        <begin position="20"/>
        <end position="42"/>
    </location>
</feature>
<dbReference type="PROSITE" id="PS00211">
    <property type="entry name" value="ABC_TRANSPORTER_1"/>
    <property type="match status" value="1"/>
</dbReference>
<keyword evidence="2" id="KW-0813">Transport</keyword>
<evidence type="ECO:0000256" key="5">
    <source>
        <dbReference type="ARBA" id="ARBA00022741"/>
    </source>
</evidence>
<dbReference type="Gene3D" id="3.40.50.300">
    <property type="entry name" value="P-loop containing nucleotide triphosphate hydrolases"/>
    <property type="match status" value="1"/>
</dbReference>
<dbReference type="Gene3D" id="1.20.1560.10">
    <property type="entry name" value="ABC transporter type 1, transmembrane domain"/>
    <property type="match status" value="1"/>
</dbReference>
<dbReference type="Pfam" id="PF00664">
    <property type="entry name" value="ABC_membrane"/>
    <property type="match status" value="1"/>
</dbReference>
<proteinExistence type="predicted"/>
<dbReference type="Pfam" id="PF00005">
    <property type="entry name" value="ABC_tran"/>
    <property type="match status" value="1"/>
</dbReference>
<evidence type="ECO:0000313" key="13">
    <source>
        <dbReference type="EMBL" id="CAA9555313.1"/>
    </source>
</evidence>
<evidence type="ECO:0000256" key="3">
    <source>
        <dbReference type="ARBA" id="ARBA00022475"/>
    </source>
</evidence>
<evidence type="ECO:0000256" key="1">
    <source>
        <dbReference type="ARBA" id="ARBA00004651"/>
    </source>
</evidence>
<dbReference type="InterPro" id="IPR036640">
    <property type="entry name" value="ABC1_TM_sf"/>
</dbReference>
<dbReference type="GO" id="GO:0015421">
    <property type="term" value="F:ABC-type oligopeptide transporter activity"/>
    <property type="evidence" value="ECO:0007669"/>
    <property type="project" value="TreeGrafter"/>
</dbReference>
<evidence type="ECO:0000256" key="6">
    <source>
        <dbReference type="ARBA" id="ARBA00022840"/>
    </source>
</evidence>
<evidence type="ECO:0000256" key="2">
    <source>
        <dbReference type="ARBA" id="ARBA00022448"/>
    </source>
</evidence>
<dbReference type="GO" id="GO:0005886">
    <property type="term" value="C:plasma membrane"/>
    <property type="evidence" value="ECO:0007669"/>
    <property type="project" value="UniProtKB-SubCell"/>
</dbReference>
<accession>A0A6J4UR12</accession>
<feature type="transmembrane region" description="Helical" evidence="10">
    <location>
        <begin position="240"/>
        <end position="259"/>
    </location>
</feature>
<evidence type="ECO:0000256" key="4">
    <source>
        <dbReference type="ARBA" id="ARBA00022692"/>
    </source>
</evidence>
<keyword evidence="8 10" id="KW-0472">Membrane</keyword>
<keyword evidence="4 10" id="KW-0812">Transmembrane</keyword>
<comment type="subcellular location">
    <subcellularLocation>
        <location evidence="1">Cell membrane</location>
        <topology evidence="1">Multi-pass membrane protein</topology>
    </subcellularLocation>
</comment>
<sequence length="605" mass="65951">MKTLLRIFGYLRPYGWRVAALYGALFAALGIQLAVPLVLARAIDDGVVGGDRGFLLRAAGLIVALTVLQGGFTFVRSYLSQVLSERVGFDLRNALYAHLQTLPFAYYDRSQTGQLMSRATEDVNNIRAMLVMAMRPLVLAIGTFVTVTVILFRTDALLAAVALATMPLLIWYSVRFGVAIRPVFLKVQEQFGAMTSALQENVAGNRVVRAFAQERAESDRFEAELEELFQRNLRAARRWAFAYPLTLALFGLNLAAVLWLGGYRVLTGAITVGTLVAVNRYMTLLNEPVRWLGFVVQRIARAIASGERIFEILDTKPAIADRPGALALDAIRGEVTFEDVGFRFGGAKRDALAGVSFTARPGETVALVGPTGAGKTAIVNLIPRFYDPAAGRVLVDGHDVRDLRLQSLRSQVGLVLQETFLFSVSIRENIAFGRPDASMEEVIAAATAARAHEFISGLPEGYETEVGERGVTLSGGQKQRIAIARALLLDPRILILDDATSSVDTETEHEIQEALRTLMRGRTSFVIAQRLTTVQDADQILVLQEGQVVARGTHDELIRHAGFFRELSELQGQDGSEAGGRGLEEATPPVRPTSDVRLPVAVSGD</sequence>
<feature type="transmembrane region" description="Helical" evidence="10">
    <location>
        <begin position="54"/>
        <end position="79"/>
    </location>
</feature>
<dbReference type="CDD" id="cd18542">
    <property type="entry name" value="ABC_6TM_YknU_like"/>
    <property type="match status" value="1"/>
</dbReference>
<feature type="domain" description="ABC transporter" evidence="11">
    <location>
        <begin position="335"/>
        <end position="570"/>
    </location>
</feature>
<name>A0A6J4UR12_9BACT</name>
<dbReference type="InterPro" id="IPR027417">
    <property type="entry name" value="P-loop_NTPase"/>
</dbReference>
<dbReference type="InterPro" id="IPR003593">
    <property type="entry name" value="AAA+_ATPase"/>
</dbReference>
<feature type="transmembrane region" description="Helical" evidence="10">
    <location>
        <begin position="156"/>
        <end position="174"/>
    </location>
</feature>
<dbReference type="SUPFAM" id="SSF90123">
    <property type="entry name" value="ABC transporter transmembrane region"/>
    <property type="match status" value="1"/>
</dbReference>
<dbReference type="PANTHER" id="PTHR43394">
    <property type="entry name" value="ATP-DEPENDENT PERMEASE MDL1, MITOCHONDRIAL"/>
    <property type="match status" value="1"/>
</dbReference>
<feature type="region of interest" description="Disordered" evidence="9">
    <location>
        <begin position="570"/>
        <end position="605"/>
    </location>
</feature>
<dbReference type="EMBL" id="CADCWL010000049">
    <property type="protein sequence ID" value="CAA9555313.1"/>
    <property type="molecule type" value="Genomic_DNA"/>
</dbReference>
<evidence type="ECO:0000259" key="11">
    <source>
        <dbReference type="PROSITE" id="PS50893"/>
    </source>
</evidence>
<evidence type="ECO:0000256" key="10">
    <source>
        <dbReference type="SAM" id="Phobius"/>
    </source>
</evidence>
<keyword evidence="3" id="KW-1003">Cell membrane</keyword>
<dbReference type="PANTHER" id="PTHR43394:SF1">
    <property type="entry name" value="ATP-BINDING CASSETTE SUB-FAMILY B MEMBER 10, MITOCHONDRIAL"/>
    <property type="match status" value="1"/>
</dbReference>
<gene>
    <name evidence="13" type="ORF">AVDCRST_MAG19-1162</name>
</gene>
<dbReference type="InterPro" id="IPR039421">
    <property type="entry name" value="Type_1_exporter"/>
</dbReference>
<evidence type="ECO:0000256" key="7">
    <source>
        <dbReference type="ARBA" id="ARBA00022989"/>
    </source>
</evidence>
<dbReference type="FunFam" id="3.40.50.300:FF:000221">
    <property type="entry name" value="Multidrug ABC transporter ATP-binding protein"/>
    <property type="match status" value="1"/>
</dbReference>
<keyword evidence="6 13" id="KW-0067">ATP-binding</keyword>
<dbReference type="AlphaFoldDB" id="A0A6J4UR12"/>